<dbReference type="RefSeq" id="WP_146503779.1">
    <property type="nucleotide sequence ID" value="NZ_SJPG01000001.1"/>
</dbReference>
<gene>
    <name evidence="2" type="ORF">Pan54_25780</name>
</gene>
<sequence length="112" mass="12711" precursor="true">MKTTGLITLCLCLCFVISSAPAQKMKSVEAPATARSKNRLPNYYGQIGLSDEQRTKIYGIQAEFRTKTEELIRQLEDMRTEETLEIQSVLTPEQRTELNDLVTAARKKRQSS</sequence>
<name>A0A5C5XHI3_9PLAN</name>
<dbReference type="AlphaFoldDB" id="A0A5C5XHI3"/>
<evidence type="ECO:0000313" key="3">
    <source>
        <dbReference type="Proteomes" id="UP000316095"/>
    </source>
</evidence>
<feature type="signal peptide" evidence="1">
    <location>
        <begin position="1"/>
        <end position="22"/>
    </location>
</feature>
<evidence type="ECO:0000256" key="1">
    <source>
        <dbReference type="SAM" id="SignalP"/>
    </source>
</evidence>
<dbReference type="Proteomes" id="UP000316095">
    <property type="component" value="Unassembled WGS sequence"/>
</dbReference>
<dbReference type="EMBL" id="SJPG01000001">
    <property type="protein sequence ID" value="TWT61841.1"/>
    <property type="molecule type" value="Genomic_DNA"/>
</dbReference>
<accession>A0A5C5XHI3</accession>
<comment type="caution">
    <text evidence="2">The sequence shown here is derived from an EMBL/GenBank/DDBJ whole genome shotgun (WGS) entry which is preliminary data.</text>
</comment>
<evidence type="ECO:0000313" key="2">
    <source>
        <dbReference type="EMBL" id="TWT61841.1"/>
    </source>
</evidence>
<proteinExistence type="predicted"/>
<feature type="chain" id="PRO_5022715336" evidence="1">
    <location>
        <begin position="23"/>
        <end position="112"/>
    </location>
</feature>
<protein>
    <submittedName>
        <fullName evidence="2">LTXXQ motif protein</fullName>
    </submittedName>
</protein>
<keyword evidence="1" id="KW-0732">Signal</keyword>
<dbReference type="OrthoDB" id="214204at2"/>
<keyword evidence="3" id="KW-1185">Reference proteome</keyword>
<reference evidence="2 3" key="1">
    <citation type="submission" date="2019-02" db="EMBL/GenBank/DDBJ databases">
        <title>Deep-cultivation of Planctomycetes and their phenomic and genomic characterization uncovers novel biology.</title>
        <authorList>
            <person name="Wiegand S."/>
            <person name="Jogler M."/>
            <person name="Boedeker C."/>
            <person name="Pinto D."/>
            <person name="Vollmers J."/>
            <person name="Rivas-Marin E."/>
            <person name="Kohn T."/>
            <person name="Peeters S.H."/>
            <person name="Heuer A."/>
            <person name="Rast P."/>
            <person name="Oberbeckmann S."/>
            <person name="Bunk B."/>
            <person name="Jeske O."/>
            <person name="Meyerdierks A."/>
            <person name="Storesund J.E."/>
            <person name="Kallscheuer N."/>
            <person name="Luecker S."/>
            <person name="Lage O.M."/>
            <person name="Pohl T."/>
            <person name="Merkel B.J."/>
            <person name="Hornburger P."/>
            <person name="Mueller R.-W."/>
            <person name="Bruemmer F."/>
            <person name="Labrenz M."/>
            <person name="Spormann A.M."/>
            <person name="Op Den Camp H."/>
            <person name="Overmann J."/>
            <person name="Amann R."/>
            <person name="Jetten M.S.M."/>
            <person name="Mascher T."/>
            <person name="Medema M.H."/>
            <person name="Devos D.P."/>
            <person name="Kaster A.-K."/>
            <person name="Ovreas L."/>
            <person name="Rohde M."/>
            <person name="Galperin M.Y."/>
            <person name="Jogler C."/>
        </authorList>
    </citation>
    <scope>NUCLEOTIDE SEQUENCE [LARGE SCALE GENOMIC DNA]</scope>
    <source>
        <strain evidence="2 3">Pan54</strain>
    </source>
</reference>
<organism evidence="2 3">
    <name type="scientific">Rubinisphaera italica</name>
    <dbReference type="NCBI Taxonomy" id="2527969"/>
    <lineage>
        <taxon>Bacteria</taxon>
        <taxon>Pseudomonadati</taxon>
        <taxon>Planctomycetota</taxon>
        <taxon>Planctomycetia</taxon>
        <taxon>Planctomycetales</taxon>
        <taxon>Planctomycetaceae</taxon>
        <taxon>Rubinisphaera</taxon>
    </lineage>
</organism>